<dbReference type="SUPFAM" id="SSF55729">
    <property type="entry name" value="Acyl-CoA N-acyltransferases (Nat)"/>
    <property type="match status" value="1"/>
</dbReference>
<accession>A0A2M7B9D7</accession>
<dbReference type="EMBL" id="PEVG01000006">
    <property type="protein sequence ID" value="PIU99737.1"/>
    <property type="molecule type" value="Genomic_DNA"/>
</dbReference>
<dbReference type="PANTHER" id="PTHR43420">
    <property type="entry name" value="ACETYLTRANSFERASE"/>
    <property type="match status" value="1"/>
</dbReference>
<name>A0A2M7B9D7_9BACT</name>
<keyword evidence="1" id="KW-0808">Transferase</keyword>
<protein>
    <recommendedName>
        <fullName evidence="3">N-acetyltransferase domain-containing protein</fullName>
    </recommendedName>
</protein>
<dbReference type="AlphaFoldDB" id="A0A2M7B9D7"/>
<dbReference type="CDD" id="cd04301">
    <property type="entry name" value="NAT_SF"/>
    <property type="match status" value="1"/>
</dbReference>
<dbReference type="PROSITE" id="PS51186">
    <property type="entry name" value="GNAT"/>
    <property type="match status" value="1"/>
</dbReference>
<comment type="caution">
    <text evidence="4">The sequence shown here is derived from an EMBL/GenBank/DDBJ whole genome shotgun (WGS) entry which is preliminary data.</text>
</comment>
<evidence type="ECO:0000256" key="2">
    <source>
        <dbReference type="ARBA" id="ARBA00023315"/>
    </source>
</evidence>
<evidence type="ECO:0000313" key="4">
    <source>
        <dbReference type="EMBL" id="PIU99737.1"/>
    </source>
</evidence>
<dbReference type="Gene3D" id="3.40.630.30">
    <property type="match status" value="1"/>
</dbReference>
<gene>
    <name evidence="4" type="ORF">COS58_00680</name>
</gene>
<organism evidence="4 5">
    <name type="scientific">Candidatus Tagabacteria bacterium CG03_land_8_20_14_0_80_41_22</name>
    <dbReference type="NCBI Taxonomy" id="1975020"/>
    <lineage>
        <taxon>Bacteria</taxon>
        <taxon>Candidatus Tagaibacteriota</taxon>
    </lineage>
</organism>
<keyword evidence="2" id="KW-0012">Acyltransferase</keyword>
<reference evidence="5" key="1">
    <citation type="submission" date="2017-09" db="EMBL/GenBank/DDBJ databases">
        <title>Depth-based differentiation of microbial function through sediment-hosted aquifers and enrichment of novel symbionts in the deep terrestrial subsurface.</title>
        <authorList>
            <person name="Probst A.J."/>
            <person name="Ladd B."/>
            <person name="Jarett J.K."/>
            <person name="Geller-Mcgrath D.E."/>
            <person name="Sieber C.M.K."/>
            <person name="Emerson J.B."/>
            <person name="Anantharaman K."/>
            <person name="Thomas B.C."/>
            <person name="Malmstrom R."/>
            <person name="Stieglmeier M."/>
            <person name="Klingl A."/>
            <person name="Woyke T."/>
            <person name="Ryan C.M."/>
            <person name="Banfield J.F."/>
        </authorList>
    </citation>
    <scope>NUCLEOTIDE SEQUENCE [LARGE SCALE GENOMIC DNA]</scope>
</reference>
<evidence type="ECO:0000313" key="5">
    <source>
        <dbReference type="Proteomes" id="UP000228561"/>
    </source>
</evidence>
<evidence type="ECO:0000259" key="3">
    <source>
        <dbReference type="PROSITE" id="PS51186"/>
    </source>
</evidence>
<evidence type="ECO:0000256" key="1">
    <source>
        <dbReference type="ARBA" id="ARBA00022679"/>
    </source>
</evidence>
<dbReference type="InterPro" id="IPR016181">
    <property type="entry name" value="Acyl_CoA_acyltransferase"/>
</dbReference>
<sequence>MNIEEAPKNILDRINALLRQLSEKAQKISKEDLKNILKQEMFLACAFKGNLLIGMASIYFCQTLIRKTGIIEDVVVDKNYRGKGIGRKLTEMLIKEAKKRKADCVELTSNPKRAEANAMYESMGFEKRETNCYRLNL</sequence>
<dbReference type="Proteomes" id="UP000228561">
    <property type="component" value="Unassembled WGS sequence"/>
</dbReference>
<feature type="domain" description="N-acetyltransferase" evidence="3">
    <location>
        <begin position="1"/>
        <end position="137"/>
    </location>
</feature>
<dbReference type="InterPro" id="IPR000182">
    <property type="entry name" value="GNAT_dom"/>
</dbReference>
<dbReference type="GO" id="GO:0016747">
    <property type="term" value="F:acyltransferase activity, transferring groups other than amino-acyl groups"/>
    <property type="evidence" value="ECO:0007669"/>
    <property type="project" value="InterPro"/>
</dbReference>
<proteinExistence type="predicted"/>
<dbReference type="InterPro" id="IPR050680">
    <property type="entry name" value="YpeA/RimI_acetyltransf"/>
</dbReference>
<dbReference type="Pfam" id="PF00583">
    <property type="entry name" value="Acetyltransf_1"/>
    <property type="match status" value="1"/>
</dbReference>